<dbReference type="Proteomes" id="UP001470230">
    <property type="component" value="Unassembled WGS sequence"/>
</dbReference>
<protein>
    <recommendedName>
        <fullName evidence="4">Protein kinase domain-containing protein</fullName>
    </recommendedName>
</protein>
<reference evidence="2 3" key="1">
    <citation type="submission" date="2024-04" db="EMBL/GenBank/DDBJ databases">
        <title>Tritrichomonas musculus Genome.</title>
        <authorList>
            <person name="Alves-Ferreira E."/>
            <person name="Grigg M."/>
            <person name="Lorenzi H."/>
            <person name="Galac M."/>
        </authorList>
    </citation>
    <scope>NUCLEOTIDE SEQUENCE [LARGE SCALE GENOMIC DNA]</scope>
    <source>
        <strain evidence="2 3">EAF2021</strain>
    </source>
</reference>
<evidence type="ECO:0000313" key="3">
    <source>
        <dbReference type="Proteomes" id="UP001470230"/>
    </source>
</evidence>
<proteinExistence type="predicted"/>
<evidence type="ECO:0000313" key="2">
    <source>
        <dbReference type="EMBL" id="KAK8845890.1"/>
    </source>
</evidence>
<organism evidence="2 3">
    <name type="scientific">Tritrichomonas musculus</name>
    <dbReference type="NCBI Taxonomy" id="1915356"/>
    <lineage>
        <taxon>Eukaryota</taxon>
        <taxon>Metamonada</taxon>
        <taxon>Parabasalia</taxon>
        <taxon>Tritrichomonadida</taxon>
        <taxon>Tritrichomonadidae</taxon>
        <taxon>Tritrichomonas</taxon>
    </lineage>
</organism>
<gene>
    <name evidence="2" type="ORF">M9Y10_020818</name>
</gene>
<dbReference type="SUPFAM" id="SSF56112">
    <property type="entry name" value="Protein kinase-like (PK-like)"/>
    <property type="match status" value="1"/>
</dbReference>
<evidence type="ECO:0000256" key="1">
    <source>
        <dbReference type="SAM" id="MobiDB-lite"/>
    </source>
</evidence>
<sequence>MSSRSKKRSSDYLIDLNDYEIVRNINRGGFAVINLVRNKKTGEEFAAKTNLIQNKSQNKIFISRETANRENGADNPRTGRRDFISENRNFEREEGERRPDIRPCDRAIVIEERSGSKDFVT</sequence>
<dbReference type="InterPro" id="IPR011009">
    <property type="entry name" value="Kinase-like_dom_sf"/>
</dbReference>
<keyword evidence="3" id="KW-1185">Reference proteome</keyword>
<dbReference type="Gene3D" id="3.30.200.20">
    <property type="entry name" value="Phosphorylase Kinase, domain 1"/>
    <property type="match status" value="1"/>
</dbReference>
<dbReference type="EMBL" id="JAPFFF010000030">
    <property type="protein sequence ID" value="KAK8845890.1"/>
    <property type="molecule type" value="Genomic_DNA"/>
</dbReference>
<accession>A0ABR2HER3</accession>
<evidence type="ECO:0008006" key="4">
    <source>
        <dbReference type="Google" id="ProtNLM"/>
    </source>
</evidence>
<comment type="caution">
    <text evidence="2">The sequence shown here is derived from an EMBL/GenBank/DDBJ whole genome shotgun (WGS) entry which is preliminary data.</text>
</comment>
<name>A0ABR2HER3_9EUKA</name>
<feature type="region of interest" description="Disordered" evidence="1">
    <location>
        <begin position="66"/>
        <end position="99"/>
    </location>
</feature>